<dbReference type="GO" id="GO:0019323">
    <property type="term" value="P:pentose catabolic process"/>
    <property type="evidence" value="ECO:0007669"/>
    <property type="project" value="TreeGrafter"/>
</dbReference>
<dbReference type="EMBL" id="CAMTCP010000044">
    <property type="protein sequence ID" value="CAI3543434.1"/>
    <property type="molecule type" value="Genomic_DNA"/>
</dbReference>
<evidence type="ECO:0000313" key="8">
    <source>
        <dbReference type="Proteomes" id="UP000220840"/>
    </source>
</evidence>
<reference evidence="7 9" key="2">
    <citation type="submission" date="2018-06" db="EMBL/GenBank/DDBJ databases">
        <authorList>
            <consortium name="IHU Genomes"/>
        </authorList>
    </citation>
    <scope>NUCLEOTIDE SEQUENCE [LARGE SCALE GENOMIC DNA]</scope>
    <source>
        <strain evidence="7 9">NEC25</strain>
    </source>
</reference>
<dbReference type="Proteomes" id="UP000220840">
    <property type="component" value="Unassembled WGS sequence"/>
</dbReference>
<dbReference type="InterPro" id="IPR001303">
    <property type="entry name" value="Aldolase_II/adducin_N"/>
</dbReference>
<evidence type="ECO:0000256" key="1">
    <source>
        <dbReference type="ARBA" id="ARBA00022723"/>
    </source>
</evidence>
<evidence type="ECO:0000313" key="5">
    <source>
        <dbReference type="EMBL" id="CAI3543434.1"/>
    </source>
</evidence>
<dbReference type="Pfam" id="PF00596">
    <property type="entry name" value="Aldolase_II"/>
    <property type="match status" value="1"/>
</dbReference>
<dbReference type="Gene3D" id="3.40.225.10">
    <property type="entry name" value="Class II aldolase/adducin N-terminal domain"/>
    <property type="match status" value="1"/>
</dbReference>
<dbReference type="SUPFAM" id="SSF53639">
    <property type="entry name" value="AraD/HMP-PK domain-like"/>
    <property type="match status" value="1"/>
</dbReference>
<reference evidence="6 8" key="1">
    <citation type="submission" date="2017-10" db="EMBL/GenBank/DDBJ databases">
        <title>Effective Description of Clostridium neonatale sp. nov. linked to necrotizing enterocolitis in neonates and a clarification of species assignable to the genus Clostridium (Prazmowski 1880) emend. Lawson and Rainey 2016.</title>
        <authorList>
            <person name="Bernard K."/>
            <person name="Burdz T."/>
            <person name="Wiebe D."/>
            <person name="Balcewich B."/>
            <person name="Alfa M."/>
            <person name="Bernier A.-M."/>
        </authorList>
    </citation>
    <scope>NUCLEOTIDE SEQUENCE [LARGE SCALE GENOMIC DNA]</scope>
    <source>
        <strain evidence="6 8">LCDC99A005</strain>
    </source>
</reference>
<dbReference type="SMART" id="SM01007">
    <property type="entry name" value="Aldolase_II"/>
    <property type="match status" value="1"/>
</dbReference>
<evidence type="ECO:0000313" key="4">
    <source>
        <dbReference type="EMBL" id="CAG9709426.1"/>
    </source>
</evidence>
<feature type="domain" description="Class II aldolase/adducin N-terminal" evidence="3">
    <location>
        <begin position="7"/>
        <end position="185"/>
    </location>
</feature>
<keyword evidence="1" id="KW-0479">Metal-binding</keyword>
<dbReference type="PANTHER" id="PTHR22789:SF0">
    <property type="entry name" value="3-OXO-TETRONATE 4-PHOSPHATE DECARBOXYLASE-RELATED"/>
    <property type="match status" value="1"/>
</dbReference>
<organism evidence="6 8">
    <name type="scientific">Clostridium neonatale</name>
    <dbReference type="NCBI Taxonomy" id="137838"/>
    <lineage>
        <taxon>Bacteria</taxon>
        <taxon>Bacillati</taxon>
        <taxon>Bacillota</taxon>
        <taxon>Clostridia</taxon>
        <taxon>Eubacteriales</taxon>
        <taxon>Clostridiaceae</taxon>
        <taxon>Clostridium</taxon>
    </lineage>
</organism>
<dbReference type="RefSeq" id="WP_058294591.1">
    <property type="nucleotide sequence ID" value="NZ_CAKJVE010000004.1"/>
</dbReference>
<name>A0A2A7MFT2_9CLOT</name>
<dbReference type="EMBL" id="CAKJVE010000004">
    <property type="protein sequence ID" value="CAG9709426.1"/>
    <property type="molecule type" value="Genomic_DNA"/>
</dbReference>
<accession>A0A2A7MFT2</accession>
<dbReference type="GO" id="GO:0005829">
    <property type="term" value="C:cytosol"/>
    <property type="evidence" value="ECO:0007669"/>
    <property type="project" value="TreeGrafter"/>
</dbReference>
<keyword evidence="2 7" id="KW-0456">Lyase</keyword>
<dbReference type="STRING" id="137838.GCA_001458595_01735"/>
<dbReference type="InterPro" id="IPR036409">
    <property type="entry name" value="Aldolase_II/adducin_N_sf"/>
</dbReference>
<protein>
    <submittedName>
        <fullName evidence="6">Class II aldolase family protein</fullName>
    </submittedName>
    <submittedName>
        <fullName evidence="7">L-fuculose phosphate aldolase</fullName>
        <ecNumber evidence="7">4.1.2.17</ecNumber>
    </submittedName>
    <submittedName>
        <fullName evidence="4">Sugar phosphate aldolase</fullName>
    </submittedName>
</protein>
<reference evidence="5" key="4">
    <citation type="submission" date="2022-10" db="EMBL/GenBank/DDBJ databases">
        <authorList>
            <person name="Aires J."/>
            <person name="Mesa V."/>
        </authorList>
    </citation>
    <scope>NUCLEOTIDE SEQUENCE</scope>
    <source>
        <strain evidence="5">Clostridium neonatale JD116</strain>
    </source>
</reference>
<dbReference type="EC" id="4.1.2.17" evidence="7"/>
<dbReference type="Proteomes" id="UP000431451">
    <property type="component" value="Unassembled WGS sequence"/>
</dbReference>
<dbReference type="OrthoDB" id="9794581at2"/>
<dbReference type="GO" id="GO:0046872">
    <property type="term" value="F:metal ion binding"/>
    <property type="evidence" value="ECO:0007669"/>
    <property type="project" value="UniProtKB-KW"/>
</dbReference>
<dbReference type="EMBL" id="PDCJ01000001">
    <property type="protein sequence ID" value="PEG30420.1"/>
    <property type="molecule type" value="Genomic_DNA"/>
</dbReference>
<evidence type="ECO:0000259" key="3">
    <source>
        <dbReference type="SMART" id="SM01007"/>
    </source>
</evidence>
<evidence type="ECO:0000256" key="2">
    <source>
        <dbReference type="ARBA" id="ARBA00023239"/>
    </source>
</evidence>
<dbReference type="Proteomes" id="UP001189143">
    <property type="component" value="Unassembled WGS sequence"/>
</dbReference>
<dbReference type="EMBL" id="UWJD01000001">
    <property type="protein sequence ID" value="VCT83808.1"/>
    <property type="molecule type" value="Genomic_DNA"/>
</dbReference>
<dbReference type="AlphaFoldDB" id="A0A2A7MFT2"/>
<evidence type="ECO:0000313" key="7">
    <source>
        <dbReference type="EMBL" id="VCT83808.1"/>
    </source>
</evidence>
<dbReference type="InterPro" id="IPR050197">
    <property type="entry name" value="Aldolase_class_II_sugar_metab"/>
</dbReference>
<reference evidence="4" key="3">
    <citation type="submission" date="2021-10" db="EMBL/GenBank/DDBJ databases">
        <authorList>
            <person name="Mesa V."/>
        </authorList>
    </citation>
    <scope>NUCLEOTIDE SEQUENCE</scope>
    <source>
        <strain evidence="4">CC3_PB</strain>
    </source>
</reference>
<keyword evidence="8" id="KW-1185">Reference proteome</keyword>
<gene>
    <name evidence="7" type="primary">fucA_1</name>
    <name evidence="5" type="ORF">CNEO2_130090</name>
    <name evidence="4" type="ORF">CNEO_44182</name>
    <name evidence="7" type="ORF">CNEONATNEC25_01405</name>
    <name evidence="6" type="ORF">CQ394_01465</name>
</gene>
<proteinExistence type="predicted"/>
<evidence type="ECO:0000313" key="9">
    <source>
        <dbReference type="Proteomes" id="UP000431451"/>
    </source>
</evidence>
<sequence length="211" mass="23799">MLENLKIKLIKIAQDAEKNNLGLEKCGSFSIKDKTSGYIVITPAKIKIENLKTTNICIVDLKGEKIEPLDGINPSSDLKMHLEVYSARKDIRTFMHINSTYATTFSIANKVIPPISYDSASYGGYIYLAKYEERKSDECITDLIEKLSRSDACLLESNGAIVISSSTEDILSKVIDVEKVAKVYYKALILNQFKEPKRISRDELMLYLSNR</sequence>
<dbReference type="GO" id="GO:0008738">
    <property type="term" value="F:L-fuculose-phosphate aldolase activity"/>
    <property type="evidence" value="ECO:0007669"/>
    <property type="project" value="UniProtKB-EC"/>
</dbReference>
<dbReference type="PANTHER" id="PTHR22789">
    <property type="entry name" value="FUCULOSE PHOSPHATE ALDOLASE"/>
    <property type="match status" value="1"/>
</dbReference>
<evidence type="ECO:0000313" key="6">
    <source>
        <dbReference type="EMBL" id="PEG30420.1"/>
    </source>
</evidence>
<dbReference type="Proteomes" id="UP000789738">
    <property type="component" value="Unassembled WGS sequence"/>
</dbReference>